<feature type="compositionally biased region" description="Pro residues" evidence="1">
    <location>
        <begin position="52"/>
        <end position="65"/>
    </location>
</feature>
<dbReference type="EMBL" id="JAKEIP010000008">
    <property type="protein sequence ID" value="MCF1592741.1"/>
    <property type="molecule type" value="Genomic_DNA"/>
</dbReference>
<evidence type="ECO:0000313" key="2">
    <source>
        <dbReference type="EMBL" id="MCF1592741.1"/>
    </source>
</evidence>
<feature type="region of interest" description="Disordered" evidence="1">
    <location>
        <begin position="44"/>
        <end position="76"/>
    </location>
</feature>
<dbReference type="AlphaFoldDB" id="A0A9X1PTJ3"/>
<protein>
    <submittedName>
        <fullName evidence="2">Uncharacterized protein</fullName>
    </submittedName>
</protein>
<sequence length="76" mass="8427">MFQDSPIYDRLIAERGDIPLQVRREAERVSREVEFAMQPLLQSRQSLLQPGGPAPAPGRPTPPAPTWQRSALPPGP</sequence>
<dbReference type="RefSeq" id="WP_234761064.1">
    <property type="nucleotide sequence ID" value="NZ_JAKEIP010000008.1"/>
</dbReference>
<evidence type="ECO:0000313" key="3">
    <source>
        <dbReference type="Proteomes" id="UP001139384"/>
    </source>
</evidence>
<evidence type="ECO:0000256" key="1">
    <source>
        <dbReference type="SAM" id="MobiDB-lite"/>
    </source>
</evidence>
<comment type="caution">
    <text evidence="2">The sequence shown here is derived from an EMBL/GenBank/DDBJ whole genome shotgun (WGS) entry which is preliminary data.</text>
</comment>
<keyword evidence="3" id="KW-1185">Reference proteome</keyword>
<gene>
    <name evidence="2" type="ORF">L0P92_04040</name>
</gene>
<proteinExistence type="predicted"/>
<accession>A0A9X1PTJ3</accession>
<organism evidence="2 3">
    <name type="scientific">Streptomyces muensis</name>
    <dbReference type="NCBI Taxonomy" id="1077944"/>
    <lineage>
        <taxon>Bacteria</taxon>
        <taxon>Bacillati</taxon>
        <taxon>Actinomycetota</taxon>
        <taxon>Actinomycetes</taxon>
        <taxon>Kitasatosporales</taxon>
        <taxon>Streptomycetaceae</taxon>
        <taxon>Streptomyces</taxon>
    </lineage>
</organism>
<reference evidence="2" key="1">
    <citation type="submission" date="2022-01" db="EMBL/GenBank/DDBJ databases">
        <title>Draft Genome Sequences of Seven Type Strains of the Genus Streptomyces.</title>
        <authorList>
            <person name="Aziz S."/>
            <person name="Coretto E."/>
            <person name="Chronakova A."/>
            <person name="Sproer C."/>
            <person name="Huber K."/>
            <person name="Nouioui I."/>
            <person name="Gross H."/>
        </authorList>
    </citation>
    <scope>NUCLEOTIDE SEQUENCE</scope>
    <source>
        <strain evidence="2">DSM 103493</strain>
    </source>
</reference>
<dbReference type="Proteomes" id="UP001139384">
    <property type="component" value="Unassembled WGS sequence"/>
</dbReference>
<name>A0A9X1PTJ3_STRM4</name>